<dbReference type="PANTHER" id="PTHR42861">
    <property type="entry name" value="CALCIUM-TRANSPORTING ATPASE"/>
    <property type="match status" value="1"/>
</dbReference>
<feature type="transmembrane region" description="Helical" evidence="8">
    <location>
        <begin position="695"/>
        <end position="723"/>
    </location>
</feature>
<feature type="domain" description="P-type ATPase A" evidence="9">
    <location>
        <begin position="98"/>
        <end position="200"/>
    </location>
</feature>
<dbReference type="KEGG" id="pseg:D3H65_08620"/>
<evidence type="ECO:0000259" key="10">
    <source>
        <dbReference type="Pfam" id="PF00689"/>
    </source>
</evidence>
<dbReference type="InterPro" id="IPR001757">
    <property type="entry name" value="P_typ_ATPase"/>
</dbReference>
<dbReference type="Pfam" id="PF00122">
    <property type="entry name" value="E1-E2_ATPase"/>
    <property type="match status" value="1"/>
</dbReference>
<dbReference type="EMBL" id="CP032157">
    <property type="protein sequence ID" value="AXY74040.1"/>
    <property type="molecule type" value="Genomic_DNA"/>
</dbReference>
<dbReference type="PROSITE" id="PS00154">
    <property type="entry name" value="ATPASE_E1_E2"/>
    <property type="match status" value="1"/>
</dbReference>
<dbReference type="SUPFAM" id="SSF81660">
    <property type="entry name" value="Metal cation-transporting ATPase, ATP-binding domain N"/>
    <property type="match status" value="1"/>
</dbReference>
<feature type="transmembrane region" description="Helical" evidence="8">
    <location>
        <begin position="626"/>
        <end position="647"/>
    </location>
</feature>
<feature type="transmembrane region" description="Helical" evidence="8">
    <location>
        <begin position="735"/>
        <end position="755"/>
    </location>
</feature>
<dbReference type="NCBIfam" id="TIGR01494">
    <property type="entry name" value="ATPase_P-type"/>
    <property type="match status" value="2"/>
</dbReference>
<evidence type="ECO:0000256" key="8">
    <source>
        <dbReference type="SAM" id="Phobius"/>
    </source>
</evidence>
<evidence type="ECO:0000313" key="13">
    <source>
        <dbReference type="Proteomes" id="UP000263900"/>
    </source>
</evidence>
<feature type="transmembrane region" description="Helical" evidence="8">
    <location>
        <begin position="767"/>
        <end position="786"/>
    </location>
</feature>
<dbReference type="OrthoDB" id="9770315at2"/>
<comment type="subcellular location">
    <subcellularLocation>
        <location evidence="1">Membrane</location>
        <topology evidence="1">Multi-pass membrane protein</topology>
    </subcellularLocation>
</comment>
<dbReference type="Gene3D" id="1.20.1110.10">
    <property type="entry name" value="Calcium-transporting ATPase, transmembrane domain"/>
    <property type="match status" value="2"/>
</dbReference>
<dbReference type="SFLD" id="SFLDS00003">
    <property type="entry name" value="Haloacid_Dehalogenase"/>
    <property type="match status" value="1"/>
</dbReference>
<dbReference type="PRINTS" id="PR00119">
    <property type="entry name" value="CATATPASE"/>
</dbReference>
<feature type="domain" description="Cation-transporting P-type ATPase C-terminal" evidence="10">
    <location>
        <begin position="653"/>
        <end position="823"/>
    </location>
</feature>
<keyword evidence="6 8" id="KW-1133">Transmembrane helix</keyword>
<evidence type="ECO:0000256" key="4">
    <source>
        <dbReference type="ARBA" id="ARBA00022840"/>
    </source>
</evidence>
<evidence type="ECO:0000256" key="6">
    <source>
        <dbReference type="ARBA" id="ARBA00022989"/>
    </source>
</evidence>
<dbReference type="Gene3D" id="3.40.50.1000">
    <property type="entry name" value="HAD superfamily/HAD-like"/>
    <property type="match status" value="2"/>
</dbReference>
<dbReference type="Pfam" id="PF00689">
    <property type="entry name" value="Cation_ATPase_C"/>
    <property type="match status" value="1"/>
</dbReference>
<evidence type="ECO:0000256" key="5">
    <source>
        <dbReference type="ARBA" id="ARBA00022967"/>
    </source>
</evidence>
<dbReference type="GO" id="GO:0016887">
    <property type="term" value="F:ATP hydrolysis activity"/>
    <property type="evidence" value="ECO:0007669"/>
    <property type="project" value="InterPro"/>
</dbReference>
<evidence type="ECO:0000313" key="12">
    <source>
        <dbReference type="EMBL" id="AXY74040.1"/>
    </source>
</evidence>
<evidence type="ECO:0000256" key="7">
    <source>
        <dbReference type="ARBA" id="ARBA00023136"/>
    </source>
</evidence>
<feature type="transmembrane region" description="Helical" evidence="8">
    <location>
        <begin position="798"/>
        <end position="817"/>
    </location>
</feature>
<name>A0A3B7MLW7_9BACT</name>
<feature type="transmembrane region" description="Helical" evidence="8">
    <location>
        <begin position="221"/>
        <end position="241"/>
    </location>
</feature>
<dbReference type="GO" id="GO:0005524">
    <property type="term" value="F:ATP binding"/>
    <property type="evidence" value="ECO:0007669"/>
    <property type="project" value="UniProtKB-KW"/>
</dbReference>
<keyword evidence="13" id="KW-1185">Reference proteome</keyword>
<dbReference type="Pfam" id="PF00690">
    <property type="entry name" value="Cation_ATPase_N"/>
    <property type="match status" value="1"/>
</dbReference>
<dbReference type="SFLD" id="SFLDF00027">
    <property type="entry name" value="p-type_atpase"/>
    <property type="match status" value="1"/>
</dbReference>
<dbReference type="InterPro" id="IPR023214">
    <property type="entry name" value="HAD_sf"/>
</dbReference>
<dbReference type="AlphaFoldDB" id="A0A3B7MLW7"/>
<dbReference type="InterPro" id="IPR023298">
    <property type="entry name" value="ATPase_P-typ_TM_dom_sf"/>
</dbReference>
<dbReference type="InterPro" id="IPR023299">
    <property type="entry name" value="ATPase_P-typ_cyto_dom_N"/>
</dbReference>
<dbReference type="InterPro" id="IPR044492">
    <property type="entry name" value="P_typ_ATPase_HD_dom"/>
</dbReference>
<proteinExistence type="predicted"/>
<keyword evidence="5" id="KW-1278">Translocase</keyword>
<keyword evidence="3" id="KW-0547">Nucleotide-binding</keyword>
<dbReference type="Proteomes" id="UP000263900">
    <property type="component" value="Chromosome"/>
</dbReference>
<dbReference type="GO" id="GO:0016020">
    <property type="term" value="C:membrane"/>
    <property type="evidence" value="ECO:0007669"/>
    <property type="project" value="UniProtKB-SubCell"/>
</dbReference>
<dbReference type="SUPFAM" id="SSF81665">
    <property type="entry name" value="Calcium ATPase, transmembrane domain M"/>
    <property type="match status" value="1"/>
</dbReference>
<dbReference type="InterPro" id="IPR059000">
    <property type="entry name" value="ATPase_P-type_domA"/>
</dbReference>
<dbReference type="Gene3D" id="3.40.1110.10">
    <property type="entry name" value="Calcium-transporting ATPase, cytoplasmic domain N"/>
    <property type="match status" value="2"/>
</dbReference>
<feature type="domain" description="Cation-transporting P-type ATPase N-terminal" evidence="11">
    <location>
        <begin position="4"/>
        <end position="57"/>
    </location>
</feature>
<dbReference type="Pfam" id="PF00702">
    <property type="entry name" value="Hydrolase"/>
    <property type="match status" value="1"/>
</dbReference>
<dbReference type="Gene3D" id="2.70.150.10">
    <property type="entry name" value="Calcium-transporting ATPase, cytoplasmic transduction domain A"/>
    <property type="match status" value="1"/>
</dbReference>
<dbReference type="InterPro" id="IPR004014">
    <property type="entry name" value="ATPase_P-typ_cation-transptr_N"/>
</dbReference>
<evidence type="ECO:0000259" key="9">
    <source>
        <dbReference type="Pfam" id="PF00122"/>
    </source>
</evidence>
<feature type="transmembrane region" description="Helical" evidence="8">
    <location>
        <begin position="67"/>
        <end position="83"/>
    </location>
</feature>
<protein>
    <submittedName>
        <fullName evidence="12">Cation-translocating P-type ATPase</fullName>
    </submittedName>
</protein>
<dbReference type="SUPFAM" id="SSF81653">
    <property type="entry name" value="Calcium ATPase, transduction domain A"/>
    <property type="match status" value="1"/>
</dbReference>
<dbReference type="RefSeq" id="WP_119049927.1">
    <property type="nucleotide sequence ID" value="NZ_CP032157.1"/>
</dbReference>
<keyword evidence="7 8" id="KW-0472">Membrane</keyword>
<dbReference type="InterPro" id="IPR036412">
    <property type="entry name" value="HAD-like_sf"/>
</dbReference>
<gene>
    <name evidence="12" type="ORF">D3H65_08620</name>
</gene>
<dbReference type="PRINTS" id="PR00120">
    <property type="entry name" value="HATPASE"/>
</dbReference>
<sequence length="835" mass="90997">MELTVIEQGLTAMQVQESRRQYGSNIAERENSSVFGAVLWGIVKEPMFLLLLVTCVIYFTLGQLQDGFIMLIALLLVSGISLFQDYRSTSAVQALNKLAAPRAKVLRDGVVVSIPAEDIVVGDIVILEEGIIVQADGSILLSNDLTVNESTLTGEPFAIAKSAAADNAVYKGTLVTSGGGRMKVTAVGRQTRFGQIGQSLSAVSVQKTPLQQQIHDFVRKMVIVGIIAFVIVVGFNLYLSGSFNQAFLQGLTLAMSILPEEIPVAFSTFQALGAFRLLKKNIIVKQPQYVETLGAATVICVDKTGTLTQNKMEIVYLFNAADDCSIALRDHTSLPLELLEYAMWSSETAPFDPMEKAIHALYARTATTDLRPLFRQVHEYPLDGAPPMMTHVFRNAAGRTVIAAKGAPEAVLRNSSLPPNKKAAYLAQSTAYARKGYRVLAVAKAAGGYKEWPASQEDFTFDFLGLVAFEDPVRASTPATIRSFLAAGIAVKMITGDYAETALAIAAQAGLDTKGALLTGHEVMDMPEEVLQQRAKDTNMFVRMFPEAKLKVVNALKAAGEIVAMTGDGVNDAPALKAAHIGVAMGKRGSEVARNAASLILADDDLSSMTEAVALGRKIYDNLKKAIQYIISIHIPIILIVLLPLLLWKFTDIFSPLHVIFLELIMGPTCSIIYENEPVEEGTMTRPPRKISYTFLSFRQLVLSILQGLAITTGCLGLGYYYLQAGETEPTVRTVIFITLLFCNIFLTQLNRSFVYPVFKTILYRNVLVPLIIGATLLFIAALLYIPVVRDLFRLHPISLSMLATCIGVAIVSTGWLEGVKLFTRYKIKQAQKAD</sequence>
<dbReference type="InterPro" id="IPR006068">
    <property type="entry name" value="ATPase_P-typ_cation-transptr_C"/>
</dbReference>
<keyword evidence="4" id="KW-0067">ATP-binding</keyword>
<keyword evidence="2 8" id="KW-0812">Transmembrane</keyword>
<evidence type="ECO:0000256" key="1">
    <source>
        <dbReference type="ARBA" id="ARBA00004141"/>
    </source>
</evidence>
<dbReference type="SFLD" id="SFLDG00002">
    <property type="entry name" value="C1.7:_P-type_atpase_like"/>
    <property type="match status" value="1"/>
</dbReference>
<dbReference type="InterPro" id="IPR008250">
    <property type="entry name" value="ATPase_P-typ_transduc_dom_A_sf"/>
</dbReference>
<dbReference type="SUPFAM" id="SSF56784">
    <property type="entry name" value="HAD-like"/>
    <property type="match status" value="1"/>
</dbReference>
<evidence type="ECO:0000256" key="2">
    <source>
        <dbReference type="ARBA" id="ARBA00022692"/>
    </source>
</evidence>
<accession>A0A3B7MLW7</accession>
<evidence type="ECO:0000259" key="11">
    <source>
        <dbReference type="Pfam" id="PF00690"/>
    </source>
</evidence>
<reference evidence="12 13" key="1">
    <citation type="submission" date="2018-09" db="EMBL/GenBank/DDBJ databases">
        <title>Genome sequencing of strain 6GH32-13.</title>
        <authorList>
            <person name="Weon H.-Y."/>
            <person name="Heo J."/>
            <person name="Kwon S.-W."/>
        </authorList>
    </citation>
    <scope>NUCLEOTIDE SEQUENCE [LARGE SCALE GENOMIC DNA]</scope>
    <source>
        <strain evidence="12 13">5GH32-13</strain>
    </source>
</reference>
<feature type="transmembrane region" description="Helical" evidence="8">
    <location>
        <begin position="34"/>
        <end position="61"/>
    </location>
</feature>
<evidence type="ECO:0000256" key="3">
    <source>
        <dbReference type="ARBA" id="ARBA00022741"/>
    </source>
</evidence>
<dbReference type="InterPro" id="IPR018303">
    <property type="entry name" value="ATPase_P-typ_P_site"/>
</dbReference>
<organism evidence="12 13">
    <name type="scientific">Paraflavitalea soli</name>
    <dbReference type="NCBI Taxonomy" id="2315862"/>
    <lineage>
        <taxon>Bacteria</taxon>
        <taxon>Pseudomonadati</taxon>
        <taxon>Bacteroidota</taxon>
        <taxon>Chitinophagia</taxon>
        <taxon>Chitinophagales</taxon>
        <taxon>Chitinophagaceae</taxon>
        <taxon>Paraflavitalea</taxon>
    </lineage>
</organism>